<organism evidence="2 3">
    <name type="scientific">Rhynchophorus ferrugineus</name>
    <name type="common">Red palm weevil</name>
    <name type="synonym">Curculio ferrugineus</name>
    <dbReference type="NCBI Taxonomy" id="354439"/>
    <lineage>
        <taxon>Eukaryota</taxon>
        <taxon>Metazoa</taxon>
        <taxon>Ecdysozoa</taxon>
        <taxon>Arthropoda</taxon>
        <taxon>Hexapoda</taxon>
        <taxon>Insecta</taxon>
        <taxon>Pterygota</taxon>
        <taxon>Neoptera</taxon>
        <taxon>Endopterygota</taxon>
        <taxon>Coleoptera</taxon>
        <taxon>Polyphaga</taxon>
        <taxon>Cucujiformia</taxon>
        <taxon>Curculionidae</taxon>
        <taxon>Dryophthorinae</taxon>
        <taxon>Rhynchophorus</taxon>
    </lineage>
</organism>
<evidence type="ECO:0000256" key="1">
    <source>
        <dbReference type="SAM" id="MobiDB-lite"/>
    </source>
</evidence>
<gene>
    <name evidence="2" type="ORF">GWI33_016312</name>
</gene>
<reference evidence="2" key="1">
    <citation type="submission" date="2020-08" db="EMBL/GenBank/DDBJ databases">
        <title>Genome sequencing and assembly of the red palm weevil Rhynchophorus ferrugineus.</title>
        <authorList>
            <person name="Dias G.B."/>
            <person name="Bergman C.M."/>
            <person name="Manee M."/>
        </authorList>
    </citation>
    <scope>NUCLEOTIDE SEQUENCE</scope>
    <source>
        <strain evidence="2">AA-2017</strain>
        <tissue evidence="2">Whole larva</tissue>
    </source>
</reference>
<comment type="caution">
    <text evidence="2">The sequence shown here is derived from an EMBL/GenBank/DDBJ whole genome shotgun (WGS) entry which is preliminary data.</text>
</comment>
<evidence type="ECO:0000313" key="3">
    <source>
        <dbReference type="Proteomes" id="UP000625711"/>
    </source>
</evidence>
<name>A0A834I3R7_RHYFE</name>
<protein>
    <submittedName>
        <fullName evidence="2">Uncharacterized protein</fullName>
    </submittedName>
</protein>
<evidence type="ECO:0000313" key="2">
    <source>
        <dbReference type="EMBL" id="KAF7270730.1"/>
    </source>
</evidence>
<accession>A0A834I3R7</accession>
<proteinExistence type="predicted"/>
<dbReference type="EMBL" id="JAACXV010014065">
    <property type="protein sequence ID" value="KAF7270730.1"/>
    <property type="molecule type" value="Genomic_DNA"/>
</dbReference>
<keyword evidence="3" id="KW-1185">Reference proteome</keyword>
<sequence length="149" mass="17442">MRSCHKNVTYITTSASPAEQKKKKTRRRRFELIEKTERKQAGPARNRTDIYLGRREKEALNGNLKTIFGRERRPMAQNPTSVDSGIDLLRLLDGFCSRNNFLTSVKCMLNRRVEDSKMKAPRNPGYSLLRALFSSFFLKQNQQQVIRRY</sequence>
<dbReference type="Proteomes" id="UP000625711">
    <property type="component" value="Unassembled WGS sequence"/>
</dbReference>
<dbReference type="AlphaFoldDB" id="A0A834I3R7"/>
<feature type="region of interest" description="Disordered" evidence="1">
    <location>
        <begin position="1"/>
        <end position="28"/>
    </location>
</feature>